<evidence type="ECO:0000259" key="2">
    <source>
        <dbReference type="Pfam" id="PF10099"/>
    </source>
</evidence>
<sequence>MSQHTNLSDTNLDTPDTDSNLAGQYVLGTLDKTERLAFEARLTESPALQKMVNQWQNHFVSITDKLPPLSAPQPLSARIERSLDELDQPAKSKPTKEKTSFWQSLPIWRGLTGAGMALAVFFAVQLQTIEPTLSEPTYIAVLVAPEDKTPGWVIQTSQSNQMQLVPLAAIEIPEGKALQFWTKADGWDAPVSLGLVKKGETLRVALDKLPPLTENQLFELTLEQETGSPTGRPTGPITSIGRGVIML</sequence>
<feature type="domain" description="Anti-sigma K factor RskA C-terminal" evidence="2">
    <location>
        <begin position="114"/>
        <end position="237"/>
    </location>
</feature>
<dbReference type="Pfam" id="PF10099">
    <property type="entry name" value="RskA_C"/>
    <property type="match status" value="1"/>
</dbReference>
<dbReference type="InterPro" id="IPR018764">
    <property type="entry name" value="RskA_C"/>
</dbReference>
<dbReference type="PANTHER" id="PTHR37461">
    <property type="entry name" value="ANTI-SIGMA-K FACTOR RSKA"/>
    <property type="match status" value="1"/>
</dbReference>
<reference evidence="4" key="1">
    <citation type="submission" date="2023-07" db="EMBL/GenBank/DDBJ databases">
        <title>Marinomonas vulgaris A79, complete genome.</title>
        <authorList>
            <person name="Ying J.-J."/>
        </authorList>
    </citation>
    <scope>NUCLEOTIDE SEQUENCE [LARGE SCALE GENOMIC DNA]</scope>
    <source>
        <strain evidence="4">A79</strain>
    </source>
</reference>
<protein>
    <submittedName>
        <fullName evidence="3">Anti-sigma factor</fullName>
    </submittedName>
</protein>
<evidence type="ECO:0000313" key="3">
    <source>
        <dbReference type="EMBL" id="MBR7888385.1"/>
    </source>
</evidence>
<organism evidence="3 4">
    <name type="scientific">Marinomonas vulgaris</name>
    <dbReference type="NCBI Taxonomy" id="2823372"/>
    <lineage>
        <taxon>Bacteria</taxon>
        <taxon>Pseudomonadati</taxon>
        <taxon>Pseudomonadota</taxon>
        <taxon>Gammaproteobacteria</taxon>
        <taxon>Oceanospirillales</taxon>
        <taxon>Oceanospirillaceae</taxon>
        <taxon>Marinomonas</taxon>
    </lineage>
</organism>
<evidence type="ECO:0000313" key="4">
    <source>
        <dbReference type="Proteomes" id="UP000679722"/>
    </source>
</evidence>
<name>A0ABS5H9X0_9GAMM</name>
<feature type="region of interest" description="Disordered" evidence="1">
    <location>
        <begin position="1"/>
        <end position="20"/>
    </location>
</feature>
<dbReference type="InterPro" id="IPR051474">
    <property type="entry name" value="Anti-sigma-K/W_factor"/>
</dbReference>
<dbReference type="Proteomes" id="UP000679722">
    <property type="component" value="Unassembled WGS sequence"/>
</dbReference>
<comment type="caution">
    <text evidence="3">The sequence shown here is derived from an EMBL/GenBank/DDBJ whole genome shotgun (WGS) entry which is preliminary data.</text>
</comment>
<accession>A0ABS5H9X0</accession>
<keyword evidence="4" id="KW-1185">Reference proteome</keyword>
<dbReference type="RefSeq" id="WP_211535727.1">
    <property type="nucleotide sequence ID" value="NZ_JAGSSV010000004.1"/>
</dbReference>
<proteinExistence type="predicted"/>
<dbReference type="EMBL" id="JAGSSV010000004">
    <property type="protein sequence ID" value="MBR7888385.1"/>
    <property type="molecule type" value="Genomic_DNA"/>
</dbReference>
<gene>
    <name evidence="3" type="ORF">J9B83_05465</name>
</gene>
<dbReference type="PANTHER" id="PTHR37461:SF1">
    <property type="entry name" value="ANTI-SIGMA-K FACTOR RSKA"/>
    <property type="match status" value="1"/>
</dbReference>
<evidence type="ECO:0000256" key="1">
    <source>
        <dbReference type="SAM" id="MobiDB-lite"/>
    </source>
</evidence>